<keyword evidence="5" id="KW-1185">Reference proteome</keyword>
<feature type="transmembrane region" description="Helical" evidence="3">
    <location>
        <begin position="72"/>
        <end position="93"/>
    </location>
</feature>
<evidence type="ECO:0000313" key="4">
    <source>
        <dbReference type="EMBL" id="KAJ5727059.1"/>
    </source>
</evidence>
<proteinExistence type="predicted"/>
<dbReference type="GO" id="GO:0000976">
    <property type="term" value="F:transcription cis-regulatory region binding"/>
    <property type="evidence" value="ECO:0007669"/>
    <property type="project" value="TreeGrafter"/>
</dbReference>
<dbReference type="GO" id="GO:0005634">
    <property type="term" value="C:nucleus"/>
    <property type="evidence" value="ECO:0007669"/>
    <property type="project" value="UniProtKB-SubCell"/>
</dbReference>
<feature type="transmembrane region" description="Helical" evidence="3">
    <location>
        <begin position="18"/>
        <end position="37"/>
    </location>
</feature>
<dbReference type="PANTHER" id="PTHR37534">
    <property type="entry name" value="TRANSCRIPTIONAL ACTIVATOR PROTEIN UGA3"/>
    <property type="match status" value="1"/>
</dbReference>
<comment type="subcellular location">
    <subcellularLocation>
        <location evidence="1">Nucleus</location>
    </subcellularLocation>
</comment>
<dbReference type="PANTHER" id="PTHR37534:SF3">
    <property type="entry name" value="ZN(II)2CYS6 TRANSCRIPTION FACTOR (EUROFUNG)"/>
    <property type="match status" value="1"/>
</dbReference>
<comment type="caution">
    <text evidence="4">The sequence shown here is derived from an EMBL/GenBank/DDBJ whole genome shotgun (WGS) entry which is preliminary data.</text>
</comment>
<reference evidence="4" key="1">
    <citation type="journal article" date="2023" name="IMA Fungus">
        <title>Comparative genomic study of the Penicillium genus elucidates a diverse pangenome and 15 lateral gene transfer events.</title>
        <authorList>
            <person name="Petersen C."/>
            <person name="Sorensen T."/>
            <person name="Nielsen M.R."/>
            <person name="Sondergaard T.E."/>
            <person name="Sorensen J.L."/>
            <person name="Fitzpatrick D.A."/>
            <person name="Frisvad J.C."/>
            <person name="Nielsen K.L."/>
        </authorList>
    </citation>
    <scope>NUCLEOTIDE SEQUENCE</scope>
    <source>
        <strain evidence="4">IBT 17514</strain>
    </source>
</reference>
<evidence type="ECO:0000313" key="5">
    <source>
        <dbReference type="Proteomes" id="UP001215712"/>
    </source>
</evidence>
<protein>
    <submittedName>
        <fullName evidence="4">Uncharacterized protein</fullName>
    </submittedName>
</protein>
<keyword evidence="3" id="KW-1133">Transmembrane helix</keyword>
<dbReference type="Pfam" id="PF11951">
    <property type="entry name" value="Fungal_trans_2"/>
    <property type="match status" value="1"/>
</dbReference>
<keyword evidence="3" id="KW-0472">Membrane</keyword>
<sequence>MVAHTKVPRSRSADNKWLIYNAGLLNAILGLSSRHLALNPKLDKHDMPRKEENALQYYYQTLHYVQKAMKYLGYQTSLGLLSTTLIISAYEMLDNSTKDWERHVEGVFLIRRFQTIHGESGGLHSTVWWAWLCQDIWAAFREKRKTLTFWVPQKSISVLEC</sequence>
<evidence type="ECO:0000256" key="1">
    <source>
        <dbReference type="ARBA" id="ARBA00004123"/>
    </source>
</evidence>
<keyword evidence="2" id="KW-0539">Nucleus</keyword>
<name>A0AAD6HLK2_9EURO</name>
<reference evidence="4" key="2">
    <citation type="submission" date="2023-01" db="EMBL/GenBank/DDBJ databases">
        <authorList>
            <person name="Petersen C."/>
        </authorList>
    </citation>
    <scope>NUCLEOTIDE SEQUENCE</scope>
    <source>
        <strain evidence="4">IBT 17514</strain>
    </source>
</reference>
<organism evidence="4 5">
    <name type="scientific">Penicillium malachiteum</name>
    <dbReference type="NCBI Taxonomy" id="1324776"/>
    <lineage>
        <taxon>Eukaryota</taxon>
        <taxon>Fungi</taxon>
        <taxon>Dikarya</taxon>
        <taxon>Ascomycota</taxon>
        <taxon>Pezizomycotina</taxon>
        <taxon>Eurotiomycetes</taxon>
        <taxon>Eurotiomycetidae</taxon>
        <taxon>Eurotiales</taxon>
        <taxon>Aspergillaceae</taxon>
        <taxon>Penicillium</taxon>
    </lineage>
</organism>
<accession>A0AAD6HLK2</accession>
<dbReference type="InterPro" id="IPR021858">
    <property type="entry name" value="Fun_TF"/>
</dbReference>
<dbReference type="GO" id="GO:0045944">
    <property type="term" value="P:positive regulation of transcription by RNA polymerase II"/>
    <property type="evidence" value="ECO:0007669"/>
    <property type="project" value="TreeGrafter"/>
</dbReference>
<keyword evidence="3" id="KW-0812">Transmembrane</keyword>
<dbReference type="AlphaFoldDB" id="A0AAD6HLK2"/>
<gene>
    <name evidence="4" type="ORF">N7493_004879</name>
</gene>
<dbReference type="GO" id="GO:0003700">
    <property type="term" value="F:DNA-binding transcription factor activity"/>
    <property type="evidence" value="ECO:0007669"/>
    <property type="project" value="TreeGrafter"/>
</dbReference>
<evidence type="ECO:0000256" key="2">
    <source>
        <dbReference type="ARBA" id="ARBA00023242"/>
    </source>
</evidence>
<dbReference type="EMBL" id="JAQJAN010000006">
    <property type="protein sequence ID" value="KAJ5727059.1"/>
    <property type="molecule type" value="Genomic_DNA"/>
</dbReference>
<dbReference type="Proteomes" id="UP001215712">
    <property type="component" value="Unassembled WGS sequence"/>
</dbReference>
<evidence type="ECO:0000256" key="3">
    <source>
        <dbReference type="SAM" id="Phobius"/>
    </source>
</evidence>